<geneLocation type="chloroplast" evidence="2"/>
<dbReference type="InterPro" id="IPR004860">
    <property type="entry name" value="LAGLIDADG_dom"/>
</dbReference>
<evidence type="ECO:0000259" key="1">
    <source>
        <dbReference type="Pfam" id="PF03161"/>
    </source>
</evidence>
<feature type="domain" description="Homing endonuclease LAGLIDADG" evidence="1">
    <location>
        <begin position="8"/>
        <end position="166"/>
    </location>
</feature>
<keyword evidence="2" id="KW-0540">Nuclease</keyword>
<evidence type="ECO:0000313" key="2">
    <source>
        <dbReference type="EMBL" id="ALA63885.1"/>
    </source>
</evidence>
<reference evidence="2" key="1">
    <citation type="submission" date="2012-04" db="EMBL/GenBank/DDBJ databases">
        <title>Newly identified LAGLIDADG homing endonucleases in the chloroplast LSU rDNA of green algae.</title>
        <authorList>
            <person name="Del Hoyo A."/>
            <person name="Alvarez R."/>
            <person name="Casano L.M."/>
            <person name="Barreno E."/>
            <person name="Del Campo E.M."/>
        </authorList>
    </citation>
    <scope>NUCLEOTIDE SEQUENCE</scope>
</reference>
<keyword evidence="2" id="KW-0934">Plastid</keyword>
<dbReference type="InterPro" id="IPR027434">
    <property type="entry name" value="Homing_endonucl"/>
</dbReference>
<protein>
    <submittedName>
        <fullName evidence="2">Putative LAGLIDADG homing endonuclease</fullName>
    </submittedName>
</protein>
<dbReference type="SUPFAM" id="SSF55608">
    <property type="entry name" value="Homing endonucleases"/>
    <property type="match status" value="1"/>
</dbReference>
<keyword evidence="2" id="KW-0255">Endonuclease</keyword>
<dbReference type="GO" id="GO:0004519">
    <property type="term" value="F:endonuclease activity"/>
    <property type="evidence" value="ECO:0007669"/>
    <property type="project" value="UniProtKB-KW"/>
</dbReference>
<sequence>MLTQEQDEIIIGAMLGDASAEYNSSACRIRFDHSIKQEDYVRWLAKKLEPYSGLVTSYGDPDKRTNKTYSKIRFYTKTNDIFTKYRNMFYTDPTRGPKDTVPNNIKDLISKKLTLVVWYLDDGSKRTYSNAYRLHVECFPSSVVNQLRCALRTHYGIESKPHSHKNISTESVEKELIDPENEKGFIIHIGSRYDNAKKLNAAIKDYVALEIPSMLFKFF</sequence>
<keyword evidence="2" id="KW-0150">Chloroplast</keyword>
<proteinExistence type="predicted"/>
<name>A0A1B0RYA6_9CHLO</name>
<keyword evidence="2" id="KW-0378">Hydrolase</keyword>
<dbReference type="Pfam" id="PF03161">
    <property type="entry name" value="LAGLIDADG_2"/>
    <property type="match status" value="1"/>
</dbReference>
<accession>A0A1B0RYA6</accession>
<dbReference type="Gene3D" id="3.10.28.10">
    <property type="entry name" value="Homing endonucleases"/>
    <property type="match status" value="2"/>
</dbReference>
<organism evidence="2">
    <name type="scientific">Symbiochloris reticulata</name>
    <dbReference type="NCBI Taxonomy" id="40981"/>
    <lineage>
        <taxon>Eukaryota</taxon>
        <taxon>Viridiplantae</taxon>
        <taxon>Chlorophyta</taxon>
        <taxon>core chlorophytes</taxon>
        <taxon>Trebouxiophyceae</taxon>
        <taxon>Trebouxiales</taxon>
        <taxon>Trebouxiaceae</taxon>
        <taxon>Symbiochloris</taxon>
    </lineage>
</organism>
<dbReference type="EMBL" id="JQ921004">
    <property type="protein sequence ID" value="ALA63885.1"/>
    <property type="molecule type" value="Genomic_DNA"/>
</dbReference>
<dbReference type="AlphaFoldDB" id="A0A1B0RYA6"/>